<evidence type="ECO:0000313" key="6">
    <source>
        <dbReference type="Proteomes" id="UP001500975"/>
    </source>
</evidence>
<dbReference type="SUPFAM" id="SSF46894">
    <property type="entry name" value="C-terminal effector domain of the bipartite response regulators"/>
    <property type="match status" value="1"/>
</dbReference>
<accession>A0ABP8HI50</accession>
<keyword evidence="6" id="KW-1185">Reference proteome</keyword>
<keyword evidence="2" id="KW-0238">DNA-binding</keyword>
<name>A0ABP8HI50_9BURK</name>
<dbReference type="PANTHER" id="PTHR44688:SF16">
    <property type="entry name" value="DNA-BINDING TRANSCRIPTIONAL ACTIVATOR DEVR_DOSR"/>
    <property type="match status" value="1"/>
</dbReference>
<sequence>MQSVGLARAKVRAPRFRSGLIGRSELENQLGEALTDHRLALLVAPAGYGKTAALSLQLERLPAGCAVAWVTADEEDDLQRFLFYLIEALEPLDPPWRLAPEAFQELAGQGRVREAATALVVTLEATAASKGLIVLDDLHAIVDARVFEFLDLVLERLPQNWTLVIATRVEPPLALGRWRARREIAEFDETALAFSRSEVQKLWRHAIGQDDPDQAQRLFERTQGWAAGLCLSLEASRRSTAQVPTSVWHNRRHLFDYLATEVLEDLPAELQVFLMRCSLLFELTAARCAQISGNPRAAELLEDIERRRLFTSVLDSDDLTLRLHDLFRDFLEERLRRLCPAEVPALLRLAAQGEADPWRRTLLYLRAGAWDEAQQNLVSVTPEALGLDNGAQVIRLIEQFPAAIQADSPFLAYVRGLCAWPDYHYGAVRSAMTQAAAGFNAVGRHADAQRARAMQALAMFFCGQMDEAHRLSRAVRAEPMERETETLTELLDFWYTAHHGPADGPARHLARMVDLLLQEPSAELWSRCIPRLGIFISRPGMSVQIQRLLQGARVAAGDGHGSLQANVNLMEGWLLLWQGRFTELAAALQRIEEDSHWLGQPPALRIRLLTLKVMYQVSCDETDAVRATRDAIVAQGWSMKQSGYLPLAFLAVLVMASAAIGDWQAVRKHLPSLRVEEGRENPSMQMLIRTIHAQLALQEGRMDEALATLRELVQRSAQLDTTYLDATVRTRLALAELAVGSPGAAWQALEPLIKRVGASGNVGQVLGTGVQGLTELSRASWRGAASEEGLATLQQWIDIARRVKAGAHEAAPRASAARDAGLSARELEVLALVADSQSNKLIARALDLSPHTVKRHVARVLDRLDLASRMQAAAWYRERFGG</sequence>
<proteinExistence type="predicted"/>
<reference evidence="6" key="1">
    <citation type="journal article" date="2019" name="Int. J. Syst. Evol. Microbiol.">
        <title>The Global Catalogue of Microorganisms (GCM) 10K type strain sequencing project: providing services to taxonomists for standard genome sequencing and annotation.</title>
        <authorList>
            <consortium name="The Broad Institute Genomics Platform"/>
            <consortium name="The Broad Institute Genome Sequencing Center for Infectious Disease"/>
            <person name="Wu L."/>
            <person name="Ma J."/>
        </authorList>
    </citation>
    <scope>NUCLEOTIDE SEQUENCE [LARGE SCALE GENOMIC DNA]</scope>
    <source>
        <strain evidence="6">JCM 17804</strain>
    </source>
</reference>
<feature type="domain" description="HTH luxR-type" evidence="4">
    <location>
        <begin position="815"/>
        <end position="880"/>
    </location>
</feature>
<keyword evidence="1" id="KW-0805">Transcription regulation</keyword>
<dbReference type="EMBL" id="BAABGJ010000015">
    <property type="protein sequence ID" value="GAA4339695.1"/>
    <property type="molecule type" value="Genomic_DNA"/>
</dbReference>
<evidence type="ECO:0000256" key="3">
    <source>
        <dbReference type="ARBA" id="ARBA00023163"/>
    </source>
</evidence>
<organism evidence="5 6">
    <name type="scientific">Variovorax defluvii</name>
    <dbReference type="NCBI Taxonomy" id="913761"/>
    <lineage>
        <taxon>Bacteria</taxon>
        <taxon>Pseudomonadati</taxon>
        <taxon>Pseudomonadota</taxon>
        <taxon>Betaproteobacteria</taxon>
        <taxon>Burkholderiales</taxon>
        <taxon>Comamonadaceae</taxon>
        <taxon>Variovorax</taxon>
    </lineage>
</organism>
<dbReference type="SUPFAM" id="SSF52540">
    <property type="entry name" value="P-loop containing nucleoside triphosphate hydrolases"/>
    <property type="match status" value="1"/>
</dbReference>
<dbReference type="InterPro" id="IPR016032">
    <property type="entry name" value="Sig_transdc_resp-reg_C-effctor"/>
</dbReference>
<dbReference type="CDD" id="cd06170">
    <property type="entry name" value="LuxR_C_like"/>
    <property type="match status" value="1"/>
</dbReference>
<evidence type="ECO:0000256" key="1">
    <source>
        <dbReference type="ARBA" id="ARBA00023015"/>
    </source>
</evidence>
<gene>
    <name evidence="5" type="ORF">GCM10023165_19230</name>
</gene>
<dbReference type="Proteomes" id="UP001500975">
    <property type="component" value="Unassembled WGS sequence"/>
</dbReference>
<keyword evidence="3" id="KW-0804">Transcription</keyword>
<dbReference type="Gene3D" id="3.40.50.300">
    <property type="entry name" value="P-loop containing nucleotide triphosphate hydrolases"/>
    <property type="match status" value="1"/>
</dbReference>
<dbReference type="InterPro" id="IPR036388">
    <property type="entry name" value="WH-like_DNA-bd_sf"/>
</dbReference>
<dbReference type="PANTHER" id="PTHR44688">
    <property type="entry name" value="DNA-BINDING TRANSCRIPTIONAL ACTIVATOR DEVR_DOSR"/>
    <property type="match status" value="1"/>
</dbReference>
<dbReference type="SMART" id="SM00421">
    <property type="entry name" value="HTH_LUXR"/>
    <property type="match status" value="1"/>
</dbReference>
<evidence type="ECO:0000259" key="4">
    <source>
        <dbReference type="PROSITE" id="PS50043"/>
    </source>
</evidence>
<dbReference type="InterPro" id="IPR000792">
    <property type="entry name" value="Tscrpt_reg_LuxR_C"/>
</dbReference>
<dbReference type="InterPro" id="IPR027417">
    <property type="entry name" value="P-loop_NTPase"/>
</dbReference>
<evidence type="ECO:0000256" key="2">
    <source>
        <dbReference type="ARBA" id="ARBA00023125"/>
    </source>
</evidence>
<evidence type="ECO:0000313" key="5">
    <source>
        <dbReference type="EMBL" id="GAA4339695.1"/>
    </source>
</evidence>
<dbReference type="PRINTS" id="PR00038">
    <property type="entry name" value="HTHLUXR"/>
</dbReference>
<comment type="caution">
    <text evidence="5">The sequence shown here is derived from an EMBL/GenBank/DDBJ whole genome shotgun (WGS) entry which is preliminary data.</text>
</comment>
<dbReference type="PROSITE" id="PS50043">
    <property type="entry name" value="HTH_LUXR_2"/>
    <property type="match status" value="1"/>
</dbReference>
<protein>
    <recommendedName>
        <fullName evidence="4">HTH luxR-type domain-containing protein</fullName>
    </recommendedName>
</protein>
<dbReference type="Pfam" id="PF00196">
    <property type="entry name" value="GerE"/>
    <property type="match status" value="1"/>
</dbReference>
<dbReference type="Pfam" id="PF25873">
    <property type="entry name" value="WHD_MalT"/>
    <property type="match status" value="1"/>
</dbReference>
<dbReference type="InterPro" id="IPR059106">
    <property type="entry name" value="WHD_MalT"/>
</dbReference>
<dbReference type="RefSeq" id="WP_345537481.1">
    <property type="nucleotide sequence ID" value="NZ_BAABGJ010000015.1"/>
</dbReference>
<dbReference type="Gene3D" id="1.10.10.10">
    <property type="entry name" value="Winged helix-like DNA-binding domain superfamily/Winged helix DNA-binding domain"/>
    <property type="match status" value="1"/>
</dbReference>